<dbReference type="AlphaFoldDB" id="A0A915MMH6"/>
<keyword evidence="1" id="KW-1185">Reference proteome</keyword>
<sequence>MNNLEIPEFNPLIPPPILELNKSLEMKDSPILELNKSLEMKDSPILELNKSLEMKDSPKIIKELSNKSNEKKLFSKSSKEKSQTLTHLWKLTKGKTVLQYHLCYDCQKRLFNSQDKIIRQGDKIILKIEFCEKCALDNCQATDLLSNKPKRKYKKVEDKMDN</sequence>
<evidence type="ECO:0000313" key="1">
    <source>
        <dbReference type="Proteomes" id="UP000887561"/>
    </source>
</evidence>
<protein>
    <submittedName>
        <fullName evidence="2">Uncharacterized protein</fullName>
    </submittedName>
</protein>
<accession>A0A915MMH6</accession>
<reference evidence="2" key="1">
    <citation type="submission" date="2022-11" db="UniProtKB">
        <authorList>
            <consortium name="WormBaseParasite"/>
        </authorList>
    </citation>
    <scope>IDENTIFICATION</scope>
</reference>
<name>A0A915MMH6_MELJA</name>
<organism evidence="1 2">
    <name type="scientific">Meloidogyne javanica</name>
    <name type="common">Root-knot nematode worm</name>
    <dbReference type="NCBI Taxonomy" id="6303"/>
    <lineage>
        <taxon>Eukaryota</taxon>
        <taxon>Metazoa</taxon>
        <taxon>Ecdysozoa</taxon>
        <taxon>Nematoda</taxon>
        <taxon>Chromadorea</taxon>
        <taxon>Rhabditida</taxon>
        <taxon>Tylenchina</taxon>
        <taxon>Tylenchomorpha</taxon>
        <taxon>Tylenchoidea</taxon>
        <taxon>Meloidogynidae</taxon>
        <taxon>Meloidogyninae</taxon>
        <taxon>Meloidogyne</taxon>
        <taxon>Meloidogyne incognita group</taxon>
    </lineage>
</organism>
<evidence type="ECO:0000313" key="2">
    <source>
        <dbReference type="WBParaSite" id="scaffold4188_cov191.g7782"/>
    </source>
</evidence>
<proteinExistence type="predicted"/>
<dbReference type="WBParaSite" id="scaffold4188_cov191.g7782">
    <property type="protein sequence ID" value="scaffold4188_cov191.g7782"/>
    <property type="gene ID" value="scaffold4188_cov191.g7782"/>
</dbReference>
<dbReference type="Proteomes" id="UP000887561">
    <property type="component" value="Unplaced"/>
</dbReference>